<protein>
    <submittedName>
        <fullName evidence="2">Sugar phosphate isomerase/epimerase family protein</fullName>
    </submittedName>
</protein>
<feature type="domain" description="Xylose isomerase-like TIM barrel" evidence="1">
    <location>
        <begin position="37"/>
        <end position="264"/>
    </location>
</feature>
<name>A0AA96RG70_9BACL</name>
<proteinExistence type="predicted"/>
<dbReference type="InterPro" id="IPR013022">
    <property type="entry name" value="Xyl_isomerase-like_TIM-brl"/>
</dbReference>
<dbReference type="PANTHER" id="PTHR12110:SF53">
    <property type="entry name" value="BLR5974 PROTEIN"/>
    <property type="match status" value="1"/>
</dbReference>
<dbReference type="SUPFAM" id="SSF51658">
    <property type="entry name" value="Xylose isomerase-like"/>
    <property type="match status" value="1"/>
</dbReference>
<sequence>MNKDREGAATGKRSDPHAWPVGSSYRLETAVQVEEDLAALAQAGVRYLELAWIAKAFDMFDPVRERECEAIIQKARSRGLEIWTLHLPYGTDWDVSALDPAQRGQAMKRHLRLLSLSERWGIRTAVLHPSWEPIPDSERRERLTSCKGSLAQLAEEAAKHGVRLAVECLPRTCLGNTSAEMAELLSSSAKLGICCDVNHLLQETPQSFIRKLGSRIYTVHISDNDGADERHWMPGRGIIDWKEVLHALAEQGYDGPFLFEIRQPVPSELTACWERLLTAYSEAQGN</sequence>
<dbReference type="Gene3D" id="3.20.20.150">
    <property type="entry name" value="Divalent-metal-dependent TIM barrel enzymes"/>
    <property type="match status" value="1"/>
</dbReference>
<dbReference type="RefSeq" id="WP_315605790.1">
    <property type="nucleotide sequence ID" value="NZ_CP130318.1"/>
</dbReference>
<organism evidence="2 3">
    <name type="scientific">Paenibacillus aurantius</name>
    <dbReference type="NCBI Taxonomy" id="2918900"/>
    <lineage>
        <taxon>Bacteria</taxon>
        <taxon>Bacillati</taxon>
        <taxon>Bacillota</taxon>
        <taxon>Bacilli</taxon>
        <taxon>Bacillales</taxon>
        <taxon>Paenibacillaceae</taxon>
        <taxon>Paenibacillus</taxon>
    </lineage>
</organism>
<keyword evidence="3" id="KW-1185">Reference proteome</keyword>
<evidence type="ECO:0000313" key="3">
    <source>
        <dbReference type="Proteomes" id="UP001305702"/>
    </source>
</evidence>
<dbReference type="InterPro" id="IPR050312">
    <property type="entry name" value="IolE/XylAMocC-like"/>
</dbReference>
<dbReference type="InterPro" id="IPR036237">
    <property type="entry name" value="Xyl_isomerase-like_sf"/>
</dbReference>
<dbReference type="Pfam" id="PF01261">
    <property type="entry name" value="AP_endonuc_2"/>
    <property type="match status" value="1"/>
</dbReference>
<accession>A0AA96RG70</accession>
<dbReference type="Proteomes" id="UP001305702">
    <property type="component" value="Chromosome"/>
</dbReference>
<gene>
    <name evidence="2" type="ORF">MJA45_02835</name>
</gene>
<keyword evidence="2" id="KW-0413">Isomerase</keyword>
<dbReference type="EMBL" id="CP130318">
    <property type="protein sequence ID" value="WNQ12013.1"/>
    <property type="molecule type" value="Genomic_DNA"/>
</dbReference>
<dbReference type="KEGG" id="paun:MJA45_02835"/>
<dbReference type="PANTHER" id="PTHR12110">
    <property type="entry name" value="HYDROXYPYRUVATE ISOMERASE"/>
    <property type="match status" value="1"/>
</dbReference>
<dbReference type="GO" id="GO:0016853">
    <property type="term" value="F:isomerase activity"/>
    <property type="evidence" value="ECO:0007669"/>
    <property type="project" value="UniProtKB-KW"/>
</dbReference>
<reference evidence="2 3" key="1">
    <citation type="submission" date="2022-02" db="EMBL/GenBank/DDBJ databases">
        <title>Paenibacillus sp. MBLB1776 Whole Genome Shotgun Sequencing.</title>
        <authorList>
            <person name="Hwang C.Y."/>
            <person name="Cho E.-S."/>
            <person name="Seo M.-J."/>
        </authorList>
    </citation>
    <scope>NUCLEOTIDE SEQUENCE [LARGE SCALE GENOMIC DNA]</scope>
    <source>
        <strain evidence="2 3">MBLB1776</strain>
    </source>
</reference>
<dbReference type="AlphaFoldDB" id="A0AA96RG70"/>
<evidence type="ECO:0000313" key="2">
    <source>
        <dbReference type="EMBL" id="WNQ12013.1"/>
    </source>
</evidence>
<evidence type="ECO:0000259" key="1">
    <source>
        <dbReference type="Pfam" id="PF01261"/>
    </source>
</evidence>